<feature type="compositionally biased region" description="Basic and acidic residues" evidence="1">
    <location>
        <begin position="260"/>
        <end position="271"/>
    </location>
</feature>
<feature type="compositionally biased region" description="Basic and acidic residues" evidence="1">
    <location>
        <begin position="280"/>
        <end position="332"/>
    </location>
</feature>
<organism evidence="2 3">
    <name type="scientific">Petrolisthes cinctipes</name>
    <name type="common">Flat porcelain crab</name>
    <dbReference type="NCBI Taxonomy" id="88211"/>
    <lineage>
        <taxon>Eukaryota</taxon>
        <taxon>Metazoa</taxon>
        <taxon>Ecdysozoa</taxon>
        <taxon>Arthropoda</taxon>
        <taxon>Crustacea</taxon>
        <taxon>Multicrustacea</taxon>
        <taxon>Malacostraca</taxon>
        <taxon>Eumalacostraca</taxon>
        <taxon>Eucarida</taxon>
        <taxon>Decapoda</taxon>
        <taxon>Pleocyemata</taxon>
        <taxon>Anomura</taxon>
        <taxon>Galatheoidea</taxon>
        <taxon>Porcellanidae</taxon>
        <taxon>Petrolisthes</taxon>
    </lineage>
</organism>
<evidence type="ECO:0000256" key="1">
    <source>
        <dbReference type="SAM" id="MobiDB-lite"/>
    </source>
</evidence>
<feature type="compositionally biased region" description="Basic residues" evidence="1">
    <location>
        <begin position="177"/>
        <end position="204"/>
    </location>
</feature>
<sequence>MEQGKNESLCTWESATVSGSTAEVKVWRKDVEKKVTRQWRGQDKGLVSGSMVITCNKKVYTVLDTRKRKDSPPPFPKTGITPRKGECEVVFYSSPSSNTNTVTLVRSAASKEVMTHLHEALRAMLTKPGTHRVTCGKLQYWMVRMKDLARRVPELFIGADSTAARKTQPSKTTRTPAPRRTRERPHTRKAYRPRRERPSRRYRSVKPTQPRREGKPKRHSRPHGRRARYTRPPKVVKPKVVRPRPRRYRRRAVRPSPKQEVTKPKTVEPTKVKPVTVEPPKVEKIEIVEPSKTTKTEKPEPAEKPTEKIEPVEKPTEKIEPVEKPTEKIEPI</sequence>
<keyword evidence="3" id="KW-1185">Reference proteome</keyword>
<gene>
    <name evidence="2" type="ORF">Pcinc_041868</name>
</gene>
<comment type="caution">
    <text evidence="2">The sequence shown here is derived from an EMBL/GenBank/DDBJ whole genome shotgun (WGS) entry which is preliminary data.</text>
</comment>
<dbReference type="AlphaFoldDB" id="A0AAE1BJA2"/>
<proteinExistence type="predicted"/>
<accession>A0AAE1BJA2</accession>
<feature type="region of interest" description="Disordered" evidence="1">
    <location>
        <begin position="159"/>
        <end position="332"/>
    </location>
</feature>
<protein>
    <submittedName>
        <fullName evidence="2">Uncharacterized protein</fullName>
    </submittedName>
</protein>
<reference evidence="2" key="1">
    <citation type="submission" date="2023-10" db="EMBL/GenBank/DDBJ databases">
        <title>Genome assemblies of two species of porcelain crab, Petrolisthes cinctipes and Petrolisthes manimaculis (Anomura: Porcellanidae).</title>
        <authorList>
            <person name="Angst P."/>
        </authorList>
    </citation>
    <scope>NUCLEOTIDE SEQUENCE</scope>
    <source>
        <strain evidence="2">PB745_01</strain>
        <tissue evidence="2">Gill</tissue>
    </source>
</reference>
<name>A0AAE1BJA2_PETCI</name>
<dbReference type="Proteomes" id="UP001286313">
    <property type="component" value="Unassembled WGS sequence"/>
</dbReference>
<feature type="compositionally biased region" description="Basic residues" evidence="1">
    <location>
        <begin position="214"/>
        <end position="253"/>
    </location>
</feature>
<dbReference type="EMBL" id="JAWQEG010007875">
    <property type="protein sequence ID" value="KAK3851493.1"/>
    <property type="molecule type" value="Genomic_DNA"/>
</dbReference>
<evidence type="ECO:0000313" key="2">
    <source>
        <dbReference type="EMBL" id="KAK3851493.1"/>
    </source>
</evidence>
<evidence type="ECO:0000313" key="3">
    <source>
        <dbReference type="Proteomes" id="UP001286313"/>
    </source>
</evidence>